<dbReference type="PANTHER" id="PTHR48100">
    <property type="entry name" value="BROAD-SPECIFICITY PHOSPHATASE YOR283W-RELATED"/>
    <property type="match status" value="1"/>
</dbReference>
<dbReference type="EMBL" id="BMGS01000018">
    <property type="protein sequence ID" value="GGG61906.1"/>
    <property type="molecule type" value="Genomic_DNA"/>
</dbReference>
<dbReference type="InterPro" id="IPR029033">
    <property type="entry name" value="His_PPase_superfam"/>
</dbReference>
<evidence type="ECO:0000313" key="2">
    <source>
        <dbReference type="Proteomes" id="UP000601361"/>
    </source>
</evidence>
<dbReference type="InterPro" id="IPR013078">
    <property type="entry name" value="His_Pase_superF_clade-1"/>
</dbReference>
<comment type="caution">
    <text evidence="1">The sequence shown here is derived from an EMBL/GenBank/DDBJ whole genome shotgun (WGS) entry which is preliminary data.</text>
</comment>
<dbReference type="PANTHER" id="PTHR48100:SF1">
    <property type="entry name" value="HISTIDINE PHOSPHATASE FAMILY PROTEIN-RELATED"/>
    <property type="match status" value="1"/>
</dbReference>
<dbReference type="Gene3D" id="3.40.50.1240">
    <property type="entry name" value="Phosphoglycerate mutase-like"/>
    <property type="match status" value="1"/>
</dbReference>
<evidence type="ECO:0000313" key="1">
    <source>
        <dbReference type="EMBL" id="GGG61906.1"/>
    </source>
</evidence>
<accession>A0ABQ1X9H2</accession>
<dbReference type="CDD" id="cd07040">
    <property type="entry name" value="HP"/>
    <property type="match status" value="1"/>
</dbReference>
<dbReference type="RefSeq" id="WP_188559877.1">
    <property type="nucleotide sequence ID" value="NZ_BMGS01000018.1"/>
</dbReference>
<dbReference type="Pfam" id="PF00300">
    <property type="entry name" value="His_Phos_1"/>
    <property type="match status" value="1"/>
</dbReference>
<sequence length="188" mass="20587">MLFSSLFSLRLWQWLLPVCVVLLGSGCASVEPRKASQPTFTTVYVVRHAEKDPAPSLLDPSLTAAGKQRAQTLVDTLRKAPITAIFSTATTRTRSTAEPLATARQLTVQPYDARQLRALAARIRREYKGQAVLVVGHSNTILETVEALGAPRPAPAVQDSEYDYLLEVRLPQDSTQAATAVARRYGVR</sequence>
<organism evidence="1 2">
    <name type="scientific">Hymenobacter glacieicola</name>
    <dbReference type="NCBI Taxonomy" id="1562124"/>
    <lineage>
        <taxon>Bacteria</taxon>
        <taxon>Pseudomonadati</taxon>
        <taxon>Bacteroidota</taxon>
        <taxon>Cytophagia</taxon>
        <taxon>Cytophagales</taxon>
        <taxon>Hymenobacteraceae</taxon>
        <taxon>Hymenobacter</taxon>
    </lineage>
</organism>
<keyword evidence="2" id="KW-1185">Reference proteome</keyword>
<name>A0ABQ1X9H2_9BACT</name>
<dbReference type="InterPro" id="IPR050275">
    <property type="entry name" value="PGM_Phosphatase"/>
</dbReference>
<dbReference type="SUPFAM" id="SSF53254">
    <property type="entry name" value="Phosphoglycerate mutase-like"/>
    <property type="match status" value="1"/>
</dbReference>
<protein>
    <submittedName>
        <fullName evidence="1">Phosphoglycerate mutase</fullName>
    </submittedName>
</protein>
<gene>
    <name evidence="1" type="ORF">GCM10011378_42530</name>
</gene>
<proteinExistence type="predicted"/>
<dbReference type="Proteomes" id="UP000601361">
    <property type="component" value="Unassembled WGS sequence"/>
</dbReference>
<reference evidence="2" key="1">
    <citation type="journal article" date="2019" name="Int. J. Syst. Evol. Microbiol.">
        <title>The Global Catalogue of Microorganisms (GCM) 10K type strain sequencing project: providing services to taxonomists for standard genome sequencing and annotation.</title>
        <authorList>
            <consortium name="The Broad Institute Genomics Platform"/>
            <consortium name="The Broad Institute Genome Sequencing Center for Infectious Disease"/>
            <person name="Wu L."/>
            <person name="Ma J."/>
        </authorList>
    </citation>
    <scope>NUCLEOTIDE SEQUENCE [LARGE SCALE GENOMIC DNA]</scope>
    <source>
        <strain evidence="2">CGMCC 1.12990</strain>
    </source>
</reference>